<dbReference type="InterPro" id="IPR018378">
    <property type="entry name" value="C-type_lectin_CS"/>
</dbReference>
<dbReference type="Pfam" id="PF00059">
    <property type="entry name" value="Lectin_C"/>
    <property type="match status" value="1"/>
</dbReference>
<organism evidence="4 5">
    <name type="scientific">Esox lucius</name>
    <name type="common">Northern pike</name>
    <dbReference type="NCBI Taxonomy" id="8010"/>
    <lineage>
        <taxon>Eukaryota</taxon>
        <taxon>Metazoa</taxon>
        <taxon>Chordata</taxon>
        <taxon>Craniata</taxon>
        <taxon>Vertebrata</taxon>
        <taxon>Euteleostomi</taxon>
        <taxon>Actinopterygii</taxon>
        <taxon>Neopterygii</taxon>
        <taxon>Teleostei</taxon>
        <taxon>Protacanthopterygii</taxon>
        <taxon>Esociformes</taxon>
        <taxon>Esocidae</taxon>
        <taxon>Esox</taxon>
    </lineage>
</organism>
<accession>A0AAY5KM61</accession>
<feature type="domain" description="C-type lectin" evidence="3">
    <location>
        <begin position="78"/>
        <end position="195"/>
    </location>
</feature>
<evidence type="ECO:0000256" key="2">
    <source>
        <dbReference type="SAM" id="SignalP"/>
    </source>
</evidence>
<dbReference type="Ensembl" id="ENSELUT00000098744.1">
    <property type="protein sequence ID" value="ENSELUP00000094808.1"/>
    <property type="gene ID" value="ENSELUG00000044715.1"/>
</dbReference>
<reference evidence="4" key="2">
    <citation type="submission" date="2025-05" db="UniProtKB">
        <authorList>
            <consortium name="Ensembl"/>
        </authorList>
    </citation>
    <scope>IDENTIFICATION</scope>
</reference>
<feature type="chain" id="PRO_5044719341" description="C-type lectin domain-containing protein" evidence="2">
    <location>
        <begin position="26"/>
        <end position="199"/>
    </location>
</feature>
<feature type="signal peptide" evidence="2">
    <location>
        <begin position="1"/>
        <end position="25"/>
    </location>
</feature>
<dbReference type="InterPro" id="IPR001304">
    <property type="entry name" value="C-type_lectin-like"/>
</dbReference>
<dbReference type="AlphaFoldDB" id="A0AAY5KM61"/>
<evidence type="ECO:0000313" key="4">
    <source>
        <dbReference type="Ensembl" id="ENSELUP00000089811.1"/>
    </source>
</evidence>
<evidence type="ECO:0000259" key="3">
    <source>
        <dbReference type="PROSITE" id="PS50041"/>
    </source>
</evidence>
<protein>
    <recommendedName>
        <fullName evidence="3">C-type lectin domain-containing protein</fullName>
    </recommendedName>
</protein>
<dbReference type="InterPro" id="IPR016187">
    <property type="entry name" value="CTDL_fold"/>
</dbReference>
<dbReference type="PROSITE" id="PS00615">
    <property type="entry name" value="C_TYPE_LECTIN_1"/>
    <property type="match status" value="1"/>
</dbReference>
<dbReference type="SUPFAM" id="SSF56436">
    <property type="entry name" value="C-type lectin-like"/>
    <property type="match status" value="1"/>
</dbReference>
<dbReference type="Proteomes" id="UP000265140">
    <property type="component" value="Chromosome 17"/>
</dbReference>
<keyword evidence="2" id="KW-0732">Signal</keyword>
<dbReference type="PROSITE" id="PS50041">
    <property type="entry name" value="C_TYPE_LECTIN_2"/>
    <property type="match status" value="1"/>
</dbReference>
<evidence type="ECO:0000313" key="5">
    <source>
        <dbReference type="Proteomes" id="UP000265140"/>
    </source>
</evidence>
<proteinExistence type="predicted"/>
<dbReference type="InterPro" id="IPR050111">
    <property type="entry name" value="C-type_lectin/snaclec_domain"/>
</dbReference>
<dbReference type="InterPro" id="IPR016186">
    <property type="entry name" value="C-type_lectin-like/link_sf"/>
</dbReference>
<dbReference type="SMART" id="SM00034">
    <property type="entry name" value="CLECT"/>
    <property type="match status" value="1"/>
</dbReference>
<keyword evidence="5" id="KW-1185">Reference proteome</keyword>
<dbReference type="CDD" id="cd00037">
    <property type="entry name" value="CLECT"/>
    <property type="match status" value="1"/>
</dbReference>
<dbReference type="PANTHER" id="PTHR22803">
    <property type="entry name" value="MANNOSE, PHOSPHOLIPASE, LECTIN RECEPTOR RELATED"/>
    <property type="match status" value="1"/>
</dbReference>
<dbReference type="Gene3D" id="3.10.100.10">
    <property type="entry name" value="Mannose-Binding Protein A, subunit A"/>
    <property type="match status" value="1"/>
</dbReference>
<name>A0AAY5KM61_ESOLU</name>
<dbReference type="PRINTS" id="PR01504">
    <property type="entry name" value="PNCREATITSAP"/>
</dbReference>
<sequence>MATKTIFLLLVSAFILCELSPLAEANRDQLSASKPKPNSEHSPDMLEIKWDNANNTEKMKRLVLMQQLPSFYYGWFQHGSRYFRFINTAKTWAKSEHHCVQMGGNLASVHNSVEYLFIKALVLVQTGGFPVTWIGGYNLDEVSLWLWSDGSRFDFTNWAHKEPNSGFGNCLQINYGTENLWDDTHCKTRLPFVCSKRVV</sequence>
<dbReference type="GeneTree" id="ENSGT01150000286973"/>
<keyword evidence="1" id="KW-1015">Disulfide bond</keyword>
<reference evidence="4 5" key="1">
    <citation type="submission" date="2020-02" db="EMBL/GenBank/DDBJ databases">
        <title>Esox lucius (northern pike) genome, fEsoLuc1, primary haplotype.</title>
        <authorList>
            <person name="Myers G."/>
            <person name="Karagic N."/>
            <person name="Meyer A."/>
            <person name="Pippel M."/>
            <person name="Reichard M."/>
            <person name="Winkler S."/>
            <person name="Tracey A."/>
            <person name="Sims Y."/>
            <person name="Howe K."/>
            <person name="Rhie A."/>
            <person name="Formenti G."/>
            <person name="Durbin R."/>
            <person name="Fedrigo O."/>
            <person name="Jarvis E.D."/>
        </authorList>
    </citation>
    <scope>NUCLEOTIDE SEQUENCE [LARGE SCALE GENOMIC DNA]</scope>
</reference>
<evidence type="ECO:0000256" key="1">
    <source>
        <dbReference type="ARBA" id="ARBA00023157"/>
    </source>
</evidence>
<dbReference type="Ensembl" id="ENSELUT00000101238.1">
    <property type="protein sequence ID" value="ENSELUP00000089811.1"/>
    <property type="gene ID" value="ENSELUG00000044715.1"/>
</dbReference>